<dbReference type="AlphaFoldDB" id="A0A6P2KKD1"/>
<evidence type="ECO:0000313" key="2">
    <source>
        <dbReference type="EMBL" id="VWB55441.1"/>
    </source>
</evidence>
<protein>
    <submittedName>
        <fullName evidence="2">IclR family regulatory protein</fullName>
    </submittedName>
</protein>
<evidence type="ECO:0000313" key="3">
    <source>
        <dbReference type="Proteomes" id="UP000494174"/>
    </source>
</evidence>
<dbReference type="GO" id="GO:0045892">
    <property type="term" value="P:negative regulation of DNA-templated transcription"/>
    <property type="evidence" value="ECO:0007669"/>
    <property type="project" value="TreeGrafter"/>
</dbReference>
<dbReference type="InterPro" id="IPR005471">
    <property type="entry name" value="Tscrpt_reg_IclR_N"/>
</dbReference>
<dbReference type="Pfam" id="PF09339">
    <property type="entry name" value="HTH_IclR"/>
    <property type="match status" value="1"/>
</dbReference>
<dbReference type="InterPro" id="IPR036390">
    <property type="entry name" value="WH_DNA-bd_sf"/>
</dbReference>
<name>A0A6P2KKD1_BURL3</name>
<dbReference type="EMBL" id="CABVPU010000007">
    <property type="protein sequence ID" value="VWB55441.1"/>
    <property type="molecule type" value="Genomic_DNA"/>
</dbReference>
<dbReference type="InterPro" id="IPR050707">
    <property type="entry name" value="HTH_MetabolicPath_Reg"/>
</dbReference>
<dbReference type="Proteomes" id="UP000494174">
    <property type="component" value="Unassembled WGS sequence"/>
</dbReference>
<accession>A0A6P2KKD1</accession>
<dbReference type="SUPFAM" id="SSF46785">
    <property type="entry name" value="Winged helix' DNA-binding domain"/>
    <property type="match status" value="1"/>
</dbReference>
<evidence type="ECO:0000259" key="1">
    <source>
        <dbReference type="PROSITE" id="PS51077"/>
    </source>
</evidence>
<dbReference type="PANTHER" id="PTHR30136">
    <property type="entry name" value="HELIX-TURN-HELIX TRANSCRIPTIONAL REGULATOR, ICLR FAMILY"/>
    <property type="match status" value="1"/>
</dbReference>
<organism evidence="2 3">
    <name type="scientific">Burkholderia lata (strain ATCC 17760 / DSM 23089 / LMG 22485 / NCIMB 9086 / R18194 / 383)</name>
    <dbReference type="NCBI Taxonomy" id="482957"/>
    <lineage>
        <taxon>Bacteria</taxon>
        <taxon>Pseudomonadati</taxon>
        <taxon>Pseudomonadota</taxon>
        <taxon>Betaproteobacteria</taxon>
        <taxon>Burkholderiales</taxon>
        <taxon>Burkholderiaceae</taxon>
        <taxon>Burkholderia</taxon>
        <taxon>Burkholderia cepacia complex</taxon>
    </lineage>
</organism>
<reference evidence="2 3" key="1">
    <citation type="submission" date="2019-09" db="EMBL/GenBank/DDBJ databases">
        <authorList>
            <person name="Depoorter E."/>
        </authorList>
    </citation>
    <scope>NUCLEOTIDE SEQUENCE [LARGE SCALE GENOMIC DNA]</scope>
    <source>
        <strain evidence="2">R-15945</strain>
    </source>
</reference>
<dbReference type="PANTHER" id="PTHR30136:SF34">
    <property type="entry name" value="TRANSCRIPTIONAL REGULATOR"/>
    <property type="match status" value="1"/>
</dbReference>
<sequence>MDSTKELRKRDFAETLARGLACLEVLADATAPSGCSEVATAMGVSRTAARRILLTRVHSGYVAEDRGEYRASPKGLSLKRGMLAKGSL</sequence>
<dbReference type="GO" id="GO:0003677">
    <property type="term" value="F:DNA binding"/>
    <property type="evidence" value="ECO:0007669"/>
    <property type="project" value="InterPro"/>
</dbReference>
<proteinExistence type="predicted"/>
<dbReference type="InterPro" id="IPR036388">
    <property type="entry name" value="WH-like_DNA-bd_sf"/>
</dbReference>
<dbReference type="PROSITE" id="PS51077">
    <property type="entry name" value="HTH_ICLR"/>
    <property type="match status" value="1"/>
</dbReference>
<dbReference type="Gene3D" id="1.10.10.10">
    <property type="entry name" value="Winged helix-like DNA-binding domain superfamily/Winged helix DNA-binding domain"/>
    <property type="match status" value="1"/>
</dbReference>
<gene>
    <name evidence="2" type="ORF">BLA15945_02595</name>
</gene>
<feature type="domain" description="HTH iclR-type" evidence="1">
    <location>
        <begin position="13"/>
        <end position="73"/>
    </location>
</feature>
<dbReference type="GO" id="GO:0003700">
    <property type="term" value="F:DNA-binding transcription factor activity"/>
    <property type="evidence" value="ECO:0007669"/>
    <property type="project" value="TreeGrafter"/>
</dbReference>